<dbReference type="Pfam" id="PF06296">
    <property type="entry name" value="RelE"/>
    <property type="match status" value="1"/>
</dbReference>
<proteinExistence type="predicted"/>
<dbReference type="EMBL" id="UCZA01000060">
    <property type="protein sequence ID" value="SQP90372.1"/>
    <property type="molecule type" value="Genomic_DNA"/>
</dbReference>
<dbReference type="InterPro" id="IPR009387">
    <property type="entry name" value="HigB-2"/>
</dbReference>
<evidence type="ECO:0000313" key="1">
    <source>
        <dbReference type="EMBL" id="SQP90372.1"/>
    </source>
</evidence>
<protein>
    <submittedName>
        <fullName evidence="1">Uncharacterized protein conserved in bacteria</fullName>
    </submittedName>
</protein>
<evidence type="ECO:0000313" key="2">
    <source>
        <dbReference type="Proteomes" id="UP000250671"/>
    </source>
</evidence>
<accession>A0A2Y0PFX3</accession>
<reference evidence="1 2" key="1">
    <citation type="submission" date="2018-06" db="EMBL/GenBank/DDBJ databases">
        <authorList>
            <consortium name="Pathogen Informatics"/>
            <person name="Doyle S."/>
        </authorList>
    </citation>
    <scope>NUCLEOTIDE SEQUENCE [LARGE SCALE GENOMIC DNA]</scope>
    <source>
        <strain evidence="1 2">VREC0535</strain>
    </source>
</reference>
<dbReference type="AlphaFoldDB" id="A0A2Y0PFX3"/>
<gene>
    <name evidence="1" type="ORF">SAMEA3752557_05425</name>
</gene>
<name>A0A2Y0PFX3_ECOLX</name>
<dbReference type="Proteomes" id="UP000250671">
    <property type="component" value="Unassembled WGS sequence"/>
</dbReference>
<organism evidence="1 2">
    <name type="scientific">Escherichia coli</name>
    <dbReference type="NCBI Taxonomy" id="562"/>
    <lineage>
        <taxon>Bacteria</taxon>
        <taxon>Pseudomonadati</taxon>
        <taxon>Pseudomonadota</taxon>
        <taxon>Gammaproteobacteria</taxon>
        <taxon>Enterobacterales</taxon>
        <taxon>Enterobacteriaceae</taxon>
        <taxon>Escherichia</taxon>
    </lineage>
</organism>
<sequence length="171" mass="19699">MTFSFCHLYTLKIECFLSCHPLASPLYVYCPSYLIVSHYVLHNDMEPNMRIFKNAWFERFARKNRISDKALREVVELADKGLISADLGSGVIKQRLARRGGGKSGGYRTIIFYRVAEKAFFIYAYAKNERENITAIEENAFRKAAHHVLNLTDEQLAQLILQGQFTEVPNE</sequence>